<evidence type="ECO:0000313" key="2">
    <source>
        <dbReference type="EMBL" id="KKL64408.1"/>
    </source>
</evidence>
<name>A0A0F9DRH4_9ZZZZ</name>
<dbReference type="AlphaFoldDB" id="A0A0F9DRH4"/>
<organism evidence="2">
    <name type="scientific">marine sediment metagenome</name>
    <dbReference type="NCBI Taxonomy" id="412755"/>
    <lineage>
        <taxon>unclassified sequences</taxon>
        <taxon>metagenomes</taxon>
        <taxon>ecological metagenomes</taxon>
    </lineage>
</organism>
<gene>
    <name evidence="2" type="ORF">LCGC14_2165360</name>
</gene>
<keyword evidence="1" id="KW-0812">Transmembrane</keyword>
<protein>
    <submittedName>
        <fullName evidence="2">Uncharacterized protein</fullName>
    </submittedName>
</protein>
<proteinExistence type="predicted"/>
<reference evidence="2" key="1">
    <citation type="journal article" date="2015" name="Nature">
        <title>Complex archaea that bridge the gap between prokaryotes and eukaryotes.</title>
        <authorList>
            <person name="Spang A."/>
            <person name="Saw J.H."/>
            <person name="Jorgensen S.L."/>
            <person name="Zaremba-Niedzwiedzka K."/>
            <person name="Martijn J."/>
            <person name="Lind A.E."/>
            <person name="van Eijk R."/>
            <person name="Schleper C."/>
            <person name="Guy L."/>
            <person name="Ettema T.J."/>
        </authorList>
    </citation>
    <scope>NUCLEOTIDE SEQUENCE</scope>
</reference>
<feature type="non-terminal residue" evidence="2">
    <location>
        <position position="1"/>
    </location>
</feature>
<comment type="caution">
    <text evidence="2">The sequence shown here is derived from an EMBL/GenBank/DDBJ whole genome shotgun (WGS) entry which is preliminary data.</text>
</comment>
<keyword evidence="1" id="KW-0472">Membrane</keyword>
<dbReference type="EMBL" id="LAZR01027856">
    <property type="protein sequence ID" value="KKL64408.1"/>
    <property type="molecule type" value="Genomic_DNA"/>
</dbReference>
<evidence type="ECO:0000256" key="1">
    <source>
        <dbReference type="SAM" id="Phobius"/>
    </source>
</evidence>
<sequence>LLTALPYVFVALVMFGVAASFYSGREEKYEDVGESSEADKIRQLQGKKRRHLIYRPVEGA</sequence>
<feature type="transmembrane region" description="Helical" evidence="1">
    <location>
        <begin position="6"/>
        <end position="24"/>
    </location>
</feature>
<accession>A0A0F9DRH4</accession>
<keyword evidence="1" id="KW-1133">Transmembrane helix</keyword>